<organism evidence="2 3">
    <name type="scientific">Larinioides sclopetarius</name>
    <dbReference type="NCBI Taxonomy" id="280406"/>
    <lineage>
        <taxon>Eukaryota</taxon>
        <taxon>Metazoa</taxon>
        <taxon>Ecdysozoa</taxon>
        <taxon>Arthropoda</taxon>
        <taxon>Chelicerata</taxon>
        <taxon>Arachnida</taxon>
        <taxon>Araneae</taxon>
        <taxon>Araneomorphae</taxon>
        <taxon>Entelegynae</taxon>
        <taxon>Araneoidea</taxon>
        <taxon>Araneidae</taxon>
        <taxon>Larinioides</taxon>
    </lineage>
</organism>
<proteinExistence type="predicted"/>
<reference evidence="2 3" key="1">
    <citation type="submission" date="2024-04" db="EMBL/GenBank/DDBJ databases">
        <authorList>
            <person name="Rising A."/>
            <person name="Reimegard J."/>
            <person name="Sonavane S."/>
            <person name="Akerstrom W."/>
            <person name="Nylinder S."/>
            <person name="Hedman E."/>
            <person name="Kallberg Y."/>
        </authorList>
    </citation>
    <scope>NUCLEOTIDE SEQUENCE [LARGE SCALE GENOMIC DNA]</scope>
</reference>
<accession>A0AAV1YV03</accession>
<dbReference type="AlphaFoldDB" id="A0AAV1YV03"/>
<feature type="compositionally biased region" description="Polar residues" evidence="1">
    <location>
        <begin position="19"/>
        <end position="31"/>
    </location>
</feature>
<feature type="region of interest" description="Disordered" evidence="1">
    <location>
        <begin position="17"/>
        <end position="63"/>
    </location>
</feature>
<name>A0AAV1YV03_9ARAC</name>
<dbReference type="EMBL" id="CAXIEN010000003">
    <property type="protein sequence ID" value="CAL1261728.1"/>
    <property type="molecule type" value="Genomic_DNA"/>
</dbReference>
<evidence type="ECO:0000313" key="2">
    <source>
        <dbReference type="EMBL" id="CAL1261728.1"/>
    </source>
</evidence>
<evidence type="ECO:0000313" key="3">
    <source>
        <dbReference type="Proteomes" id="UP001497382"/>
    </source>
</evidence>
<protein>
    <submittedName>
        <fullName evidence="2">Uncharacterized protein</fullName>
    </submittedName>
</protein>
<sequence>MILLITREIMNVSKLGKMTSFSSRDSSSNQHKTTKLHSEAAAKTSKLHSKQRGRAGGEQLNLI</sequence>
<comment type="caution">
    <text evidence="2">The sequence shown here is derived from an EMBL/GenBank/DDBJ whole genome shotgun (WGS) entry which is preliminary data.</text>
</comment>
<dbReference type="Proteomes" id="UP001497382">
    <property type="component" value="Unassembled WGS sequence"/>
</dbReference>
<evidence type="ECO:0000256" key="1">
    <source>
        <dbReference type="SAM" id="MobiDB-lite"/>
    </source>
</evidence>
<gene>
    <name evidence="2" type="ORF">LARSCL_LOCUS583</name>
</gene>
<keyword evidence="3" id="KW-1185">Reference proteome</keyword>